<dbReference type="InterPro" id="IPR018188">
    <property type="entry name" value="RNase_T2_His_AS_1"/>
</dbReference>
<dbReference type="PANTHER" id="PTHR11240:SF22">
    <property type="entry name" value="RIBONUCLEASE T2"/>
    <property type="match status" value="1"/>
</dbReference>
<dbReference type="RefSeq" id="WP_116630815.1">
    <property type="nucleotide sequence ID" value="NZ_QENU01000001.1"/>
</dbReference>
<gene>
    <name evidence="5" type="ORF">C8D76_10126</name>
</gene>
<keyword evidence="4" id="KW-0472">Membrane</keyword>
<dbReference type="InterPro" id="IPR001568">
    <property type="entry name" value="RNase_T2-like"/>
</dbReference>
<comment type="similarity">
    <text evidence="1 2">Belongs to the RNase T2 family.</text>
</comment>
<dbReference type="GO" id="GO:0033897">
    <property type="term" value="F:ribonuclease T2 activity"/>
    <property type="evidence" value="ECO:0007669"/>
    <property type="project" value="InterPro"/>
</dbReference>
<dbReference type="Proteomes" id="UP000245909">
    <property type="component" value="Unassembled WGS sequence"/>
</dbReference>
<protein>
    <submittedName>
        <fullName evidence="5">Ribonuclease T2</fullName>
    </submittedName>
</protein>
<dbReference type="SUPFAM" id="SSF55895">
    <property type="entry name" value="Ribonuclease Rh-like"/>
    <property type="match status" value="1"/>
</dbReference>
<keyword evidence="4" id="KW-1133">Transmembrane helix</keyword>
<evidence type="ECO:0000256" key="3">
    <source>
        <dbReference type="SAM" id="MobiDB-lite"/>
    </source>
</evidence>
<sequence length="253" mass="29519">MNQKYVKWIRIGAVLLLAGYFYLSHYFLGDEKQPEHTSSQQKHTKSTQSAQNQSQSAVKNSSVLQHYDTIMRDDAIGQNKNAPVDYYMLALSWSPTFCESQERKFGNDLPASSQMQCGTQRQYGWVIHGLWPQNAHARTVTDHPRFCQGDLPQLDYNLIEKYLPESPSPKLLQGEWEKHGACAFKTAEQYFQKQQELYRTLALPTQEMSRKELFRWMKQNNPQLKNAYMNASRSELFICYDLAWRVMDCPNNK</sequence>
<dbReference type="Pfam" id="PF00445">
    <property type="entry name" value="Ribonuclease_T2"/>
    <property type="match status" value="1"/>
</dbReference>
<evidence type="ECO:0000313" key="5">
    <source>
        <dbReference type="EMBL" id="PVX42701.1"/>
    </source>
</evidence>
<dbReference type="OrthoDB" id="4720638at2"/>
<name>A0A2U0TGH1_9PAST</name>
<keyword evidence="6" id="KW-1185">Reference proteome</keyword>
<evidence type="ECO:0000256" key="2">
    <source>
        <dbReference type="RuleBase" id="RU004328"/>
    </source>
</evidence>
<dbReference type="InterPro" id="IPR036430">
    <property type="entry name" value="RNase_T2-like_sf"/>
</dbReference>
<keyword evidence="4" id="KW-0812">Transmembrane</keyword>
<evidence type="ECO:0000256" key="1">
    <source>
        <dbReference type="ARBA" id="ARBA00007469"/>
    </source>
</evidence>
<accession>A0A2U0TGH1</accession>
<feature type="compositionally biased region" description="Low complexity" evidence="3">
    <location>
        <begin position="36"/>
        <end position="60"/>
    </location>
</feature>
<dbReference type="PANTHER" id="PTHR11240">
    <property type="entry name" value="RIBONUCLEASE T2"/>
    <property type="match status" value="1"/>
</dbReference>
<dbReference type="InterPro" id="IPR033130">
    <property type="entry name" value="RNase_T2_His_AS_2"/>
</dbReference>
<dbReference type="EMBL" id="QENU01000001">
    <property type="protein sequence ID" value="PVX42701.1"/>
    <property type="molecule type" value="Genomic_DNA"/>
</dbReference>
<feature type="transmembrane region" description="Helical" evidence="4">
    <location>
        <begin position="7"/>
        <end position="28"/>
    </location>
</feature>
<feature type="region of interest" description="Disordered" evidence="3">
    <location>
        <begin position="34"/>
        <end position="60"/>
    </location>
</feature>
<proteinExistence type="inferred from homology"/>
<evidence type="ECO:0000256" key="4">
    <source>
        <dbReference type="SAM" id="Phobius"/>
    </source>
</evidence>
<dbReference type="GO" id="GO:0003723">
    <property type="term" value="F:RNA binding"/>
    <property type="evidence" value="ECO:0007669"/>
    <property type="project" value="InterPro"/>
</dbReference>
<dbReference type="AlphaFoldDB" id="A0A2U0TGH1"/>
<evidence type="ECO:0000313" key="6">
    <source>
        <dbReference type="Proteomes" id="UP000245909"/>
    </source>
</evidence>
<organism evidence="5 6">
    <name type="scientific">Alitibacter langaaensis DSM 22999</name>
    <dbReference type="NCBI Taxonomy" id="1122935"/>
    <lineage>
        <taxon>Bacteria</taxon>
        <taxon>Pseudomonadati</taxon>
        <taxon>Pseudomonadota</taxon>
        <taxon>Gammaproteobacteria</taxon>
        <taxon>Pasteurellales</taxon>
        <taxon>Pasteurellaceae</taxon>
        <taxon>Alitibacter</taxon>
    </lineage>
</organism>
<dbReference type="PROSITE" id="PS00530">
    <property type="entry name" value="RNASE_T2_1"/>
    <property type="match status" value="1"/>
</dbReference>
<dbReference type="Gene3D" id="3.90.730.10">
    <property type="entry name" value="Ribonuclease T2-like"/>
    <property type="match status" value="1"/>
</dbReference>
<dbReference type="PROSITE" id="PS00531">
    <property type="entry name" value="RNASE_T2_2"/>
    <property type="match status" value="1"/>
</dbReference>
<dbReference type="GO" id="GO:0006401">
    <property type="term" value="P:RNA catabolic process"/>
    <property type="evidence" value="ECO:0007669"/>
    <property type="project" value="UniProtKB-ARBA"/>
</dbReference>
<reference evidence="5 6" key="1">
    <citation type="submission" date="2018-05" db="EMBL/GenBank/DDBJ databases">
        <title>Genomic Encyclopedia of Type Strains, Phase IV (KMG-IV): sequencing the most valuable type-strain genomes for metagenomic binning, comparative biology and taxonomic classification.</title>
        <authorList>
            <person name="Goeker M."/>
        </authorList>
    </citation>
    <scope>NUCLEOTIDE SEQUENCE [LARGE SCALE GENOMIC DNA]</scope>
    <source>
        <strain evidence="5 6">DSM 22999</strain>
    </source>
</reference>
<comment type="caution">
    <text evidence="5">The sequence shown here is derived from an EMBL/GenBank/DDBJ whole genome shotgun (WGS) entry which is preliminary data.</text>
</comment>